<dbReference type="OrthoDB" id="5568619at2"/>
<protein>
    <submittedName>
        <fullName evidence="1">Uncharacterized protein</fullName>
    </submittedName>
</protein>
<dbReference type="EMBL" id="LAJX01000108">
    <property type="protein sequence ID" value="KJV06461.1"/>
    <property type="molecule type" value="Genomic_DNA"/>
</dbReference>
<keyword evidence="2" id="KW-1185">Reference proteome</keyword>
<dbReference type="Proteomes" id="UP000033684">
    <property type="component" value="Unassembled WGS sequence"/>
</dbReference>
<sequence length="187" mass="21092">MFDKNPFLSAIQHAKSRDGECESPSERLLAYKLDDNDGIAVAVGFHGAMLSKVDYFLVSNHQVQLIELTDLKDVLLSCQQTIANELEVLRKSNVKTVSARKDIIKSVYKEPTYEFCKKWSGSIAVLERMYRKAHEQADPSYSLLIVCKNHTDVIMLDTLKNLLVGMMGNIAVCNTQNLKECLSQIHI</sequence>
<organism evidence="1 2">
    <name type="scientific">Methylocucumis oryzae</name>
    <dbReference type="NCBI Taxonomy" id="1632867"/>
    <lineage>
        <taxon>Bacteria</taxon>
        <taxon>Pseudomonadati</taxon>
        <taxon>Pseudomonadota</taxon>
        <taxon>Gammaproteobacteria</taxon>
        <taxon>Methylococcales</taxon>
        <taxon>Methylococcaceae</taxon>
        <taxon>Methylocucumis</taxon>
    </lineage>
</organism>
<reference evidence="1 2" key="2">
    <citation type="journal article" date="2016" name="Microb. Ecol.">
        <title>Genome Characteristics of a Novel Type I Methanotroph (Sn10-6) Isolated from a Flooded Indian Rice Field.</title>
        <authorList>
            <person name="Rahalkar M.C."/>
            <person name="Pandit P.S."/>
            <person name="Dhakephalkar P.K."/>
            <person name="Pore S."/>
            <person name="Arora P."/>
            <person name="Kapse N."/>
        </authorList>
    </citation>
    <scope>NUCLEOTIDE SEQUENCE [LARGE SCALE GENOMIC DNA]</scope>
    <source>
        <strain evidence="1 2">Sn10-6</strain>
    </source>
</reference>
<reference evidence="2" key="1">
    <citation type="submission" date="2015-03" db="EMBL/GenBank/DDBJ databases">
        <title>Draft genome sequence of a novel methanotroph (Sn10-6) isolated from flooded ricefield rhizosphere in India.</title>
        <authorList>
            <person name="Pandit P.S."/>
            <person name="Pore S.D."/>
            <person name="Arora P."/>
            <person name="Kapse N.G."/>
            <person name="Dhakephalkar P.K."/>
            <person name="Rahalkar M.C."/>
        </authorList>
    </citation>
    <scope>NUCLEOTIDE SEQUENCE [LARGE SCALE GENOMIC DNA]</scope>
    <source>
        <strain evidence="2">Sn10-6</strain>
    </source>
</reference>
<dbReference type="AlphaFoldDB" id="A0A0F3II88"/>
<evidence type="ECO:0000313" key="2">
    <source>
        <dbReference type="Proteomes" id="UP000033684"/>
    </source>
</evidence>
<dbReference type="RefSeq" id="WP_045779273.1">
    <property type="nucleotide sequence ID" value="NZ_LAJX01000108.1"/>
</dbReference>
<gene>
    <name evidence="1" type="ORF">VZ94_11025</name>
</gene>
<evidence type="ECO:0000313" key="1">
    <source>
        <dbReference type="EMBL" id="KJV06461.1"/>
    </source>
</evidence>
<comment type="caution">
    <text evidence="1">The sequence shown here is derived from an EMBL/GenBank/DDBJ whole genome shotgun (WGS) entry which is preliminary data.</text>
</comment>
<proteinExistence type="predicted"/>
<name>A0A0F3II88_9GAMM</name>
<accession>A0A0F3II88</accession>